<evidence type="ECO:0000313" key="3">
    <source>
        <dbReference type="EMBL" id="XCG61822.1"/>
    </source>
</evidence>
<dbReference type="SUPFAM" id="SSF51182">
    <property type="entry name" value="RmlC-like cupins"/>
    <property type="match status" value="1"/>
</dbReference>
<dbReference type="InterPro" id="IPR013096">
    <property type="entry name" value="Cupin_2"/>
</dbReference>
<reference evidence="3" key="1">
    <citation type="submission" date="2024-05" db="EMBL/GenBank/DDBJ databases">
        <authorList>
            <person name="Cai S.Y."/>
            <person name="Jin L.M."/>
            <person name="Li H.R."/>
        </authorList>
    </citation>
    <scope>NUCLEOTIDE SEQUENCE</scope>
    <source>
        <strain evidence="3">A5-74</strain>
    </source>
</reference>
<evidence type="ECO:0000259" key="2">
    <source>
        <dbReference type="Pfam" id="PF07883"/>
    </source>
</evidence>
<dbReference type="InterPro" id="IPR014710">
    <property type="entry name" value="RmlC-like_jellyroll"/>
</dbReference>
<proteinExistence type="predicted"/>
<name>A0AAU8DI08_9ACTN</name>
<evidence type="ECO:0000256" key="1">
    <source>
        <dbReference type="SAM" id="MobiDB-lite"/>
    </source>
</evidence>
<feature type="region of interest" description="Disordered" evidence="1">
    <location>
        <begin position="1"/>
        <end position="34"/>
    </location>
</feature>
<sequence length="113" mass="12128">MTMRVTRIGDAERFQSEGHDGVGPVRLQGGSGTPTSDFTVALSHYLPGATANMAPQPGETVYVLVSGELVMVSDGIEETLQQHDSVHFTPGTMRSVENRTNLPASMLVIRSKN</sequence>
<accession>A0AAU8DI08</accession>
<dbReference type="EMBL" id="CP159218">
    <property type="protein sequence ID" value="XCG61822.1"/>
    <property type="molecule type" value="Genomic_DNA"/>
</dbReference>
<dbReference type="InterPro" id="IPR011051">
    <property type="entry name" value="RmlC_Cupin_sf"/>
</dbReference>
<protein>
    <submittedName>
        <fullName evidence="3">Cupin domain-containing protein</fullName>
    </submittedName>
</protein>
<feature type="domain" description="Cupin type-2" evidence="2">
    <location>
        <begin position="43"/>
        <end position="109"/>
    </location>
</feature>
<feature type="compositionally biased region" description="Basic and acidic residues" evidence="1">
    <location>
        <begin position="7"/>
        <end position="20"/>
    </location>
</feature>
<gene>
    <name evidence="3" type="ORF">ABLG96_11000</name>
</gene>
<dbReference type="CDD" id="cd20299">
    <property type="entry name" value="cupin_YP766765-like"/>
    <property type="match status" value="1"/>
</dbReference>
<dbReference type="Gene3D" id="2.60.120.10">
    <property type="entry name" value="Jelly Rolls"/>
    <property type="match status" value="1"/>
</dbReference>
<dbReference type="RefSeq" id="WP_353647438.1">
    <property type="nucleotide sequence ID" value="NZ_CP159218.1"/>
</dbReference>
<organism evidence="3">
    <name type="scientific">Nakamurella sp. A5-74</name>
    <dbReference type="NCBI Taxonomy" id="3158264"/>
    <lineage>
        <taxon>Bacteria</taxon>
        <taxon>Bacillati</taxon>
        <taxon>Actinomycetota</taxon>
        <taxon>Actinomycetes</taxon>
        <taxon>Nakamurellales</taxon>
        <taxon>Nakamurellaceae</taxon>
        <taxon>Nakamurella</taxon>
    </lineage>
</organism>
<dbReference type="AlphaFoldDB" id="A0AAU8DI08"/>
<dbReference type="Pfam" id="PF07883">
    <property type="entry name" value="Cupin_2"/>
    <property type="match status" value="1"/>
</dbReference>